<dbReference type="PRINTS" id="PR00344">
    <property type="entry name" value="BCTRLSENSOR"/>
</dbReference>
<dbReference type="GO" id="GO:0016301">
    <property type="term" value="F:kinase activity"/>
    <property type="evidence" value="ECO:0007669"/>
    <property type="project" value="UniProtKB-KW"/>
</dbReference>
<gene>
    <name evidence="7" type="ORF">H6A60_10425</name>
</gene>
<feature type="domain" description="Histidine kinase" evidence="6">
    <location>
        <begin position="71"/>
        <end position="174"/>
    </location>
</feature>
<evidence type="ECO:0000256" key="3">
    <source>
        <dbReference type="ARBA" id="ARBA00022679"/>
    </source>
</evidence>
<dbReference type="CDD" id="cd00075">
    <property type="entry name" value="HATPase"/>
    <property type="match status" value="1"/>
</dbReference>
<evidence type="ECO:0000259" key="6">
    <source>
        <dbReference type="PROSITE" id="PS50109"/>
    </source>
</evidence>
<dbReference type="EC" id="2.7.13.3" evidence="2"/>
<dbReference type="RefSeq" id="WP_205104343.1">
    <property type="nucleotide sequence ID" value="NZ_JACJJC010000025.1"/>
</dbReference>
<dbReference type="PANTHER" id="PTHR43711:SF28">
    <property type="entry name" value="SENSOR HISTIDINE KINASE YXDK"/>
    <property type="match status" value="1"/>
</dbReference>
<evidence type="ECO:0000256" key="2">
    <source>
        <dbReference type="ARBA" id="ARBA00012438"/>
    </source>
</evidence>
<comment type="caution">
    <text evidence="7">The sequence shown here is derived from an EMBL/GenBank/DDBJ whole genome shotgun (WGS) entry which is preliminary data.</text>
</comment>
<evidence type="ECO:0000256" key="5">
    <source>
        <dbReference type="ARBA" id="ARBA00023012"/>
    </source>
</evidence>
<dbReference type="InterPro" id="IPR005467">
    <property type="entry name" value="His_kinase_dom"/>
</dbReference>
<dbReference type="InterPro" id="IPR004358">
    <property type="entry name" value="Sig_transdc_His_kin-like_C"/>
</dbReference>
<dbReference type="InterPro" id="IPR050736">
    <property type="entry name" value="Sensor_HK_Regulatory"/>
</dbReference>
<evidence type="ECO:0000313" key="8">
    <source>
        <dbReference type="Proteomes" id="UP000715095"/>
    </source>
</evidence>
<dbReference type="SMART" id="SM00387">
    <property type="entry name" value="HATPase_c"/>
    <property type="match status" value="1"/>
</dbReference>
<name>A0ABS2DVZ0_9BURK</name>
<dbReference type="PROSITE" id="PS50109">
    <property type="entry name" value="HIS_KIN"/>
    <property type="match status" value="1"/>
</dbReference>
<keyword evidence="4 7" id="KW-0418">Kinase</keyword>
<sequence>MRPRFARQQFDAPPHAVADAAADIAAAIGRAVEDVWPDIERKRLEFEVEVEGLDDDASDDDRLFPISEDDLFTILRNLLENAARYTPEGDAVRLRCELGRKRITVRDTGPGIASEECGRVFDPFYRVLGTGVTGTGLGLAIVKTLAEKYGWRVTLADAAPTAAPGAKGLAVTIEPCED</sequence>
<dbReference type="Pfam" id="PF02518">
    <property type="entry name" value="HATPase_c"/>
    <property type="match status" value="1"/>
</dbReference>
<evidence type="ECO:0000256" key="1">
    <source>
        <dbReference type="ARBA" id="ARBA00000085"/>
    </source>
</evidence>
<keyword evidence="8" id="KW-1185">Reference proteome</keyword>
<dbReference type="InterPro" id="IPR036890">
    <property type="entry name" value="HATPase_C_sf"/>
</dbReference>
<evidence type="ECO:0000313" key="7">
    <source>
        <dbReference type="EMBL" id="MBM6704890.1"/>
    </source>
</evidence>
<dbReference type="SUPFAM" id="SSF55874">
    <property type="entry name" value="ATPase domain of HSP90 chaperone/DNA topoisomerase II/histidine kinase"/>
    <property type="match status" value="1"/>
</dbReference>
<dbReference type="Proteomes" id="UP000715095">
    <property type="component" value="Unassembled WGS sequence"/>
</dbReference>
<organism evidence="7 8">
    <name type="scientific">Sutterella massiliensis</name>
    <dbReference type="NCBI Taxonomy" id="1816689"/>
    <lineage>
        <taxon>Bacteria</taxon>
        <taxon>Pseudomonadati</taxon>
        <taxon>Pseudomonadota</taxon>
        <taxon>Betaproteobacteria</taxon>
        <taxon>Burkholderiales</taxon>
        <taxon>Sutterellaceae</taxon>
        <taxon>Sutterella</taxon>
    </lineage>
</organism>
<reference evidence="7 8" key="1">
    <citation type="journal article" date="2021" name="Sci. Rep.">
        <title>The distribution of antibiotic resistance genes in chicken gut microbiota commensals.</title>
        <authorList>
            <person name="Juricova H."/>
            <person name="Matiasovicova J."/>
            <person name="Kubasova T."/>
            <person name="Cejkova D."/>
            <person name="Rychlik I."/>
        </authorList>
    </citation>
    <scope>NUCLEOTIDE SEQUENCE [LARGE SCALE GENOMIC DNA]</scope>
    <source>
        <strain evidence="7 8">An829</strain>
    </source>
</reference>
<dbReference type="EMBL" id="JACJJC010000025">
    <property type="protein sequence ID" value="MBM6704890.1"/>
    <property type="molecule type" value="Genomic_DNA"/>
</dbReference>
<evidence type="ECO:0000256" key="4">
    <source>
        <dbReference type="ARBA" id="ARBA00022777"/>
    </source>
</evidence>
<protein>
    <recommendedName>
        <fullName evidence="2">histidine kinase</fullName>
        <ecNumber evidence="2">2.7.13.3</ecNumber>
    </recommendedName>
</protein>
<comment type="catalytic activity">
    <reaction evidence="1">
        <text>ATP + protein L-histidine = ADP + protein N-phospho-L-histidine.</text>
        <dbReference type="EC" id="2.7.13.3"/>
    </reaction>
</comment>
<keyword evidence="5" id="KW-0902">Two-component regulatory system</keyword>
<proteinExistence type="predicted"/>
<dbReference type="Gene3D" id="3.30.565.10">
    <property type="entry name" value="Histidine kinase-like ATPase, C-terminal domain"/>
    <property type="match status" value="1"/>
</dbReference>
<dbReference type="InterPro" id="IPR003594">
    <property type="entry name" value="HATPase_dom"/>
</dbReference>
<keyword evidence="3" id="KW-0808">Transferase</keyword>
<dbReference type="PANTHER" id="PTHR43711">
    <property type="entry name" value="TWO-COMPONENT HISTIDINE KINASE"/>
    <property type="match status" value="1"/>
</dbReference>
<accession>A0ABS2DVZ0</accession>